<reference evidence="2" key="3">
    <citation type="submission" date="2024-06" db="EMBL/GenBank/DDBJ databases">
        <authorList>
            <person name="Zeng C."/>
        </authorList>
    </citation>
    <scope>NUCLEOTIDE SEQUENCE [LARGE SCALE GENOMIC DNA]</scope>
    <source>
        <strain evidence="2">ZCY20-5</strain>
    </source>
</reference>
<name>A0AA97H2I6_9FIRM</name>
<dbReference type="EMBL" id="CP135996">
    <property type="protein sequence ID" value="WOC31158.1"/>
    <property type="molecule type" value="Genomic_DNA"/>
</dbReference>
<keyword evidence="2" id="KW-1185">Reference proteome</keyword>
<dbReference type="Proteomes" id="UP001300604">
    <property type="component" value="Chromosome"/>
</dbReference>
<reference evidence="1 2" key="1">
    <citation type="submission" date="2024-06" db="EMBL/GenBank/DDBJ databases">
        <title>Caproicibacterium argilliputei sp. nov, a novel caproic acid producing anaerobic bacterium isolated from pit mud.</title>
        <authorList>
            <person name="Xia S."/>
        </authorList>
    </citation>
    <scope>NUCLEOTIDE SEQUENCE [LARGE SCALE GENOMIC DNA]</scope>
    <source>
        <strain evidence="1 2">ZCY20-5</strain>
    </source>
</reference>
<evidence type="ECO:0000313" key="2">
    <source>
        <dbReference type="Proteomes" id="UP001300604"/>
    </source>
</evidence>
<dbReference type="KEGG" id="carl:PXC00_07945"/>
<dbReference type="AlphaFoldDB" id="A0AA97H2I6"/>
<protein>
    <submittedName>
        <fullName evidence="1">Aspartyl beta-hydroxylase</fullName>
    </submittedName>
</protein>
<proteinExistence type="predicted"/>
<accession>A0AA97H2I6</accession>
<organism evidence="1 2">
    <name type="scientific">Caproicibacterium argilliputei</name>
    <dbReference type="NCBI Taxonomy" id="3030016"/>
    <lineage>
        <taxon>Bacteria</taxon>
        <taxon>Bacillati</taxon>
        <taxon>Bacillota</taxon>
        <taxon>Clostridia</taxon>
        <taxon>Eubacteriales</taxon>
        <taxon>Oscillospiraceae</taxon>
        <taxon>Caproicibacterium</taxon>
    </lineage>
</organism>
<gene>
    <name evidence="1" type="ORF">PXC00_07945</name>
</gene>
<reference evidence="2" key="2">
    <citation type="submission" date="2024-06" db="EMBL/GenBank/DDBJ databases">
        <title>Caproicibacterium argilliputei sp. nov, a novel caproic acid producing anaerobic bacterium isolated from pit mud.</title>
        <authorList>
            <person name="Zeng C."/>
        </authorList>
    </citation>
    <scope>NUCLEOTIDE SEQUENCE [LARGE SCALE GENOMIC DNA]</scope>
    <source>
        <strain evidence="2">ZCY20-5</strain>
    </source>
</reference>
<sequence length="99" mass="10695">MSISEDLKKIVLAGIGAAAVTCEKSKEIVDSLVEKGELTVAQGKVINEELKRRATEKKETADAQKAEQAASQILDAVDTLTPEQRATLKAKLEQLDTDE</sequence>
<dbReference type="RefSeq" id="WP_275844037.1">
    <property type="nucleotide sequence ID" value="NZ_CP135996.1"/>
</dbReference>
<evidence type="ECO:0000313" key="1">
    <source>
        <dbReference type="EMBL" id="WOC31158.1"/>
    </source>
</evidence>